<dbReference type="EMBL" id="JACHMW010000001">
    <property type="protein sequence ID" value="MBB5849549.1"/>
    <property type="molecule type" value="Genomic_DNA"/>
</dbReference>
<feature type="compositionally biased region" description="Polar residues" evidence="5">
    <location>
        <begin position="1"/>
        <end position="12"/>
    </location>
</feature>
<feature type="domain" description="ABC-2 type transporter transmembrane" evidence="7">
    <location>
        <begin position="63"/>
        <end position="377"/>
    </location>
</feature>
<dbReference type="GO" id="GO:0140359">
    <property type="term" value="F:ABC-type transporter activity"/>
    <property type="evidence" value="ECO:0007669"/>
    <property type="project" value="InterPro"/>
</dbReference>
<evidence type="ECO:0000256" key="2">
    <source>
        <dbReference type="ARBA" id="ARBA00022692"/>
    </source>
</evidence>
<comment type="caution">
    <text evidence="8">The sequence shown here is derived from an EMBL/GenBank/DDBJ whole genome shotgun (WGS) entry which is preliminary data.</text>
</comment>
<feature type="transmembrane region" description="Helical" evidence="6">
    <location>
        <begin position="179"/>
        <end position="199"/>
    </location>
</feature>
<feature type="transmembrane region" description="Helical" evidence="6">
    <location>
        <begin position="359"/>
        <end position="380"/>
    </location>
</feature>
<dbReference type="Pfam" id="PF12698">
    <property type="entry name" value="ABC2_membrane_3"/>
    <property type="match status" value="1"/>
</dbReference>
<evidence type="ECO:0000256" key="6">
    <source>
        <dbReference type="SAM" id="Phobius"/>
    </source>
</evidence>
<dbReference type="PANTHER" id="PTHR43471">
    <property type="entry name" value="ABC TRANSPORTER PERMEASE"/>
    <property type="match status" value="1"/>
</dbReference>
<reference evidence="8 9" key="1">
    <citation type="submission" date="2020-08" db="EMBL/GenBank/DDBJ databases">
        <title>Sequencing the genomes of 1000 actinobacteria strains.</title>
        <authorList>
            <person name="Klenk H.-P."/>
        </authorList>
    </citation>
    <scope>NUCLEOTIDE SEQUENCE [LARGE SCALE GENOMIC DNA]</scope>
    <source>
        <strain evidence="8 9">DSM 17945</strain>
    </source>
</reference>
<evidence type="ECO:0000256" key="1">
    <source>
        <dbReference type="ARBA" id="ARBA00004141"/>
    </source>
</evidence>
<sequence>MSTASTHPTTADSRPGGAAVAPGTAGPGRPEPRRTEPRRTPFWTAVGTVAAREMKVKGTSKPFIITTLLLVAAALAATLLVPRLGDLFAGDGTSVGVVEQTAPAVAALGEDYDARTLGSAEEARAAVERGDVEAAVLPSADAPGGLEVLAMTDVPTSLVQALSVSPAVELLDPSAPNPMLRYFIAFGFGLVFFMAALTFGQQIAVSVIEEKQSRIVEILLAAVPARAMMAGKVLGNAAMAILQVALIAGALLLGLQINGDVLPLDGLGVPILWFVLLFSIGFVMIAALYAAAASMVSRQEDIGSTSMPVMLMIMLPYFGVIFFNDNPDALRLMSFIPFSAPVAVPLRIYLQQGQMWEHVLALGILVVSTALAIWLAAAIYERSILRTGKALTWRQALQRG</sequence>
<feature type="region of interest" description="Disordered" evidence="5">
    <location>
        <begin position="1"/>
        <end position="41"/>
    </location>
</feature>
<dbReference type="PANTHER" id="PTHR43471:SF3">
    <property type="entry name" value="ABC TRANSPORTER PERMEASE PROTEIN NATB"/>
    <property type="match status" value="1"/>
</dbReference>
<dbReference type="RefSeq" id="WP_184173159.1">
    <property type="nucleotide sequence ID" value="NZ_BAABAG010000017.1"/>
</dbReference>
<evidence type="ECO:0000256" key="5">
    <source>
        <dbReference type="SAM" id="MobiDB-lite"/>
    </source>
</evidence>
<evidence type="ECO:0000256" key="4">
    <source>
        <dbReference type="ARBA" id="ARBA00023136"/>
    </source>
</evidence>
<feature type="compositionally biased region" description="Low complexity" evidence="5">
    <location>
        <begin position="15"/>
        <end position="28"/>
    </location>
</feature>
<feature type="transmembrane region" description="Helical" evidence="6">
    <location>
        <begin position="62"/>
        <end position="81"/>
    </location>
</feature>
<keyword evidence="3 6" id="KW-1133">Transmembrane helix</keyword>
<feature type="transmembrane region" description="Helical" evidence="6">
    <location>
        <begin position="302"/>
        <end position="323"/>
    </location>
</feature>
<evidence type="ECO:0000313" key="8">
    <source>
        <dbReference type="EMBL" id="MBB5849549.1"/>
    </source>
</evidence>
<dbReference type="AlphaFoldDB" id="A0A7W9JKZ5"/>
<dbReference type="InterPro" id="IPR013525">
    <property type="entry name" value="ABC2_TM"/>
</dbReference>
<evidence type="ECO:0000313" key="9">
    <source>
        <dbReference type="Proteomes" id="UP000567246"/>
    </source>
</evidence>
<keyword evidence="4 6" id="KW-0472">Membrane</keyword>
<dbReference type="GO" id="GO:0016020">
    <property type="term" value="C:membrane"/>
    <property type="evidence" value="ECO:0007669"/>
    <property type="project" value="UniProtKB-SubCell"/>
</dbReference>
<name>A0A7W9JKZ5_9MICC</name>
<accession>A0A7W9JKZ5</accession>
<keyword evidence="2 6" id="KW-0812">Transmembrane</keyword>
<organism evidence="8 9">
    <name type="scientific">Micrococcus endophyticus</name>
    <dbReference type="NCBI Taxonomy" id="455343"/>
    <lineage>
        <taxon>Bacteria</taxon>
        <taxon>Bacillati</taxon>
        <taxon>Actinomycetota</taxon>
        <taxon>Actinomycetes</taxon>
        <taxon>Micrococcales</taxon>
        <taxon>Micrococcaceae</taxon>
        <taxon>Micrococcus</taxon>
    </lineage>
</organism>
<gene>
    <name evidence="8" type="ORF">HDA33_002113</name>
</gene>
<feature type="transmembrane region" description="Helical" evidence="6">
    <location>
        <begin position="267"/>
        <end position="290"/>
    </location>
</feature>
<proteinExistence type="predicted"/>
<comment type="subcellular location">
    <subcellularLocation>
        <location evidence="1">Membrane</location>
        <topology evidence="1">Multi-pass membrane protein</topology>
    </subcellularLocation>
</comment>
<feature type="compositionally biased region" description="Basic and acidic residues" evidence="5">
    <location>
        <begin position="30"/>
        <end position="39"/>
    </location>
</feature>
<evidence type="ECO:0000259" key="7">
    <source>
        <dbReference type="Pfam" id="PF12698"/>
    </source>
</evidence>
<evidence type="ECO:0000256" key="3">
    <source>
        <dbReference type="ARBA" id="ARBA00022989"/>
    </source>
</evidence>
<feature type="transmembrane region" description="Helical" evidence="6">
    <location>
        <begin position="233"/>
        <end position="255"/>
    </location>
</feature>
<keyword evidence="9" id="KW-1185">Reference proteome</keyword>
<dbReference type="Proteomes" id="UP000567246">
    <property type="component" value="Unassembled WGS sequence"/>
</dbReference>
<protein>
    <submittedName>
        <fullName evidence="8">ABC-2 type transport system permease protein</fullName>
    </submittedName>
</protein>